<dbReference type="OrthoDB" id="10357312at2759"/>
<dbReference type="AlphaFoldDB" id="A0A8X7CGN4"/>
<protein>
    <submittedName>
        <fullName evidence="1">Uncharacterized protein</fullName>
    </submittedName>
</protein>
<dbReference type="EMBL" id="BMAV01015058">
    <property type="protein sequence ID" value="GFY64072.1"/>
    <property type="molecule type" value="Genomic_DNA"/>
</dbReference>
<organism evidence="1 2">
    <name type="scientific">Trichonephila inaurata madagascariensis</name>
    <dbReference type="NCBI Taxonomy" id="2747483"/>
    <lineage>
        <taxon>Eukaryota</taxon>
        <taxon>Metazoa</taxon>
        <taxon>Ecdysozoa</taxon>
        <taxon>Arthropoda</taxon>
        <taxon>Chelicerata</taxon>
        <taxon>Arachnida</taxon>
        <taxon>Araneae</taxon>
        <taxon>Araneomorphae</taxon>
        <taxon>Entelegynae</taxon>
        <taxon>Araneoidea</taxon>
        <taxon>Nephilidae</taxon>
        <taxon>Trichonephila</taxon>
        <taxon>Trichonephila inaurata</taxon>
    </lineage>
</organism>
<gene>
    <name evidence="1" type="ORF">TNIN_184051</name>
</gene>
<evidence type="ECO:0000313" key="2">
    <source>
        <dbReference type="Proteomes" id="UP000886998"/>
    </source>
</evidence>
<evidence type="ECO:0000313" key="1">
    <source>
        <dbReference type="EMBL" id="GFY64072.1"/>
    </source>
</evidence>
<sequence length="357" mass="41520">MGMNITYGMYGPMFLPHIMEKSSMQKILWVKKCTRDVSLLLRKIRQDYVNTQLSQGFVISQSQAYLKNKEGDQYYLNQRKQVFAIKEGTPFYAKDKDQNEFYPVVNNQEVAIGYFFSYVYARNASGKETYPHDAKGNEVIFPKLDTVSWKYAKEEKENAFYPTDKNGKEKVYGDYIYNNDGSLGVDKKGNQRYAKNENGDEYHPPNGELACDQSGSPQYARKNDGEVIFPLDAERNESYLKDDTNGDAHVIYMGDVLLDRFAKTRNGDEIYPIQMTNQTARRYKEVILNEKYAKTDLQEAKYPLDEYGNEYTLEIPIQKARKEKRLLSSRIPHYTNDNWVVVLEVDGKEFISDQWSI</sequence>
<reference evidence="1" key="1">
    <citation type="submission" date="2020-08" db="EMBL/GenBank/DDBJ databases">
        <title>Multicomponent nature underlies the extraordinary mechanical properties of spider dragline silk.</title>
        <authorList>
            <person name="Kono N."/>
            <person name="Nakamura H."/>
            <person name="Mori M."/>
            <person name="Yoshida Y."/>
            <person name="Ohtoshi R."/>
            <person name="Malay A.D."/>
            <person name="Moran D.A.P."/>
            <person name="Tomita M."/>
            <person name="Numata K."/>
            <person name="Arakawa K."/>
        </authorList>
    </citation>
    <scope>NUCLEOTIDE SEQUENCE</scope>
</reference>
<dbReference type="Proteomes" id="UP000886998">
    <property type="component" value="Unassembled WGS sequence"/>
</dbReference>
<keyword evidence="2" id="KW-1185">Reference proteome</keyword>
<comment type="caution">
    <text evidence="1">The sequence shown here is derived from an EMBL/GenBank/DDBJ whole genome shotgun (WGS) entry which is preliminary data.</text>
</comment>
<proteinExistence type="predicted"/>
<accession>A0A8X7CGN4</accession>
<name>A0A8X7CGN4_9ARAC</name>